<name>A0A1I0V8P8_SELRU</name>
<sequence>MVKKDKSDAYKELIEETQNLYDNSICFGKIELENGWKKLGGCREINLYTYWQGLGYKESTPPIKYLLVAQDWGCLEKASEEFIERIKRINKGHTDEPYIKISEKIFQQMKI</sequence>
<reference evidence="1 2" key="1">
    <citation type="submission" date="2016-10" db="EMBL/GenBank/DDBJ databases">
        <authorList>
            <person name="de Groot N.N."/>
        </authorList>
    </citation>
    <scope>NUCLEOTIDE SEQUENCE [LARGE SCALE GENOMIC DNA]</scope>
    <source>
        <strain evidence="1 2">L14</strain>
    </source>
</reference>
<dbReference type="Proteomes" id="UP000183843">
    <property type="component" value="Unassembled WGS sequence"/>
</dbReference>
<evidence type="ECO:0000313" key="1">
    <source>
        <dbReference type="EMBL" id="SFA72764.1"/>
    </source>
</evidence>
<dbReference type="AlphaFoldDB" id="A0A1I0V8P8"/>
<dbReference type="RefSeq" id="WP_081351218.1">
    <property type="nucleotide sequence ID" value="NZ_FOJX01000001.1"/>
</dbReference>
<gene>
    <name evidence="1" type="ORF">SAMN05216587_101387</name>
</gene>
<proteinExistence type="predicted"/>
<protein>
    <submittedName>
        <fullName evidence="1">Uncharacterized protein</fullName>
    </submittedName>
</protein>
<dbReference type="EMBL" id="FOJX01000001">
    <property type="protein sequence ID" value="SFA72764.1"/>
    <property type="molecule type" value="Genomic_DNA"/>
</dbReference>
<evidence type="ECO:0000313" key="2">
    <source>
        <dbReference type="Proteomes" id="UP000183843"/>
    </source>
</evidence>
<organism evidence="1 2">
    <name type="scientific">Selenomonas ruminantium</name>
    <dbReference type="NCBI Taxonomy" id="971"/>
    <lineage>
        <taxon>Bacteria</taxon>
        <taxon>Bacillati</taxon>
        <taxon>Bacillota</taxon>
        <taxon>Negativicutes</taxon>
        <taxon>Selenomonadales</taxon>
        <taxon>Selenomonadaceae</taxon>
        <taxon>Selenomonas</taxon>
    </lineage>
</organism>
<accession>A0A1I0V8P8</accession>